<organism evidence="6 7">
    <name type="scientific">Brooklawnia propionicigenes</name>
    <dbReference type="NCBI Taxonomy" id="3041175"/>
    <lineage>
        <taxon>Bacteria</taxon>
        <taxon>Bacillati</taxon>
        <taxon>Actinomycetota</taxon>
        <taxon>Actinomycetes</taxon>
        <taxon>Propionibacteriales</taxon>
        <taxon>Propionibacteriaceae</taxon>
        <taxon>Brooklawnia</taxon>
    </lineage>
</organism>
<dbReference type="Proteomes" id="UP001431656">
    <property type="component" value="Chromosome"/>
</dbReference>
<dbReference type="Pfam" id="PF06737">
    <property type="entry name" value="Transglycosylas"/>
    <property type="match status" value="1"/>
</dbReference>
<feature type="signal peptide" evidence="4">
    <location>
        <begin position="1"/>
        <end position="29"/>
    </location>
</feature>
<dbReference type="InterPro" id="IPR051933">
    <property type="entry name" value="Resuscitation_pf_RpfB"/>
</dbReference>
<dbReference type="SUPFAM" id="SSF53955">
    <property type="entry name" value="Lysozyme-like"/>
    <property type="match status" value="1"/>
</dbReference>
<dbReference type="Pfam" id="PF07501">
    <property type="entry name" value="G5"/>
    <property type="match status" value="1"/>
</dbReference>
<protein>
    <submittedName>
        <fullName evidence="6">Resuscitation-promoting factor</fullName>
    </submittedName>
</protein>
<dbReference type="PROSITE" id="PS51109">
    <property type="entry name" value="G5"/>
    <property type="match status" value="1"/>
</dbReference>
<evidence type="ECO:0000259" key="5">
    <source>
        <dbReference type="PROSITE" id="PS51109"/>
    </source>
</evidence>
<evidence type="ECO:0000256" key="4">
    <source>
        <dbReference type="SAM" id="SignalP"/>
    </source>
</evidence>
<dbReference type="InterPro" id="IPR007137">
    <property type="entry name" value="DUF348"/>
</dbReference>
<proteinExistence type="inferred from homology"/>
<gene>
    <name evidence="6" type="ORF">brsh051_22110</name>
</gene>
<evidence type="ECO:0000256" key="2">
    <source>
        <dbReference type="ARBA" id="ARBA00022729"/>
    </source>
</evidence>
<feature type="chain" id="PRO_5042884258" evidence="4">
    <location>
        <begin position="30"/>
        <end position="376"/>
    </location>
</feature>
<feature type="domain" description="G5" evidence="5">
    <location>
        <begin position="199"/>
        <end position="279"/>
    </location>
</feature>
<keyword evidence="2 4" id="KW-0732">Signal</keyword>
<dbReference type="EMBL" id="AP028056">
    <property type="protein sequence ID" value="BEH02930.1"/>
    <property type="molecule type" value="Genomic_DNA"/>
</dbReference>
<dbReference type="PANTHER" id="PTHR39160">
    <property type="entry name" value="CELL WALL-BINDING PROTEIN YOCH"/>
    <property type="match status" value="1"/>
</dbReference>
<dbReference type="Pfam" id="PF03990">
    <property type="entry name" value="DUF348"/>
    <property type="match status" value="3"/>
</dbReference>
<dbReference type="InterPro" id="IPR011098">
    <property type="entry name" value="G5_dom"/>
</dbReference>
<dbReference type="RefSeq" id="WP_286264972.1">
    <property type="nucleotide sequence ID" value="NZ_AP028056.1"/>
</dbReference>
<dbReference type="AlphaFoldDB" id="A0AAN0KCU8"/>
<accession>A0AAN0KCU8</accession>
<dbReference type="SMART" id="SM01208">
    <property type="entry name" value="G5"/>
    <property type="match status" value="1"/>
</dbReference>
<dbReference type="KEGG" id="broo:brsh051_22110"/>
<reference evidence="6" key="1">
    <citation type="journal article" date="2024" name="Int. J. Syst. Evol. Microbiol.">
        <title>Brooklawnia propionicigenes sp. nov., a facultatively anaerobic, propionate-producing bacterium isolated from a methanogenic reactor treating waste from cattle farms.</title>
        <authorList>
            <person name="Akita Y."/>
            <person name="Ueki A."/>
            <person name="Tonouchi A."/>
            <person name="Sugawara Y."/>
            <person name="Honma S."/>
            <person name="Kaku N."/>
            <person name="Ueki K."/>
        </authorList>
    </citation>
    <scope>NUCLEOTIDE SEQUENCE</scope>
    <source>
        <strain evidence="6">SH051</strain>
    </source>
</reference>
<evidence type="ECO:0000256" key="3">
    <source>
        <dbReference type="ARBA" id="ARBA00022801"/>
    </source>
</evidence>
<evidence type="ECO:0000313" key="6">
    <source>
        <dbReference type="EMBL" id="BEH02930.1"/>
    </source>
</evidence>
<name>A0AAN0KCU8_9ACTN</name>
<evidence type="ECO:0000313" key="7">
    <source>
        <dbReference type="Proteomes" id="UP001431656"/>
    </source>
</evidence>
<evidence type="ECO:0000256" key="1">
    <source>
        <dbReference type="ARBA" id="ARBA00010830"/>
    </source>
</evidence>
<sequence length="376" mass="38966">MRINKKTVVGIVAGTVVASSLGFGSYASAMNKDVTLSVDGGPLAVTVWGSSVQDVLDANDIDLTDKDEVSPAAGDQVSDGDTITVRYARQLTVIADGDKQTYWTTATTLDDALAEIGLHDPDLRLSVDRSMPLGREGLTVTATTPKDVQITVDGQTISGRSAAATVADLLAEQGITVSADDRITPGADALVTAGLSVTVQRVETSEETVSERIDYQTVSTEDSSLAKGTTQEVTAGKEGEKSVVYKIVKVDGQEESRTVISESVVSEPVTREVKVGTKVTTSSGNTGAAAPAVSSGSTWDAIAQCESGGNWAINTGNGYYGGLQFSASTWAAYGGTAYAPTASQATREQQIAIAEKVQAAQGWGAWPACTAKLGLR</sequence>
<dbReference type="GO" id="GO:0016787">
    <property type="term" value="F:hydrolase activity"/>
    <property type="evidence" value="ECO:0007669"/>
    <property type="project" value="UniProtKB-KW"/>
</dbReference>
<keyword evidence="7" id="KW-1185">Reference proteome</keyword>
<dbReference type="CDD" id="cd13925">
    <property type="entry name" value="RPF"/>
    <property type="match status" value="1"/>
</dbReference>
<keyword evidence="3" id="KW-0378">Hydrolase</keyword>
<dbReference type="PANTHER" id="PTHR39160:SF4">
    <property type="entry name" value="RESUSCITATION-PROMOTING FACTOR RPFB"/>
    <property type="match status" value="1"/>
</dbReference>
<dbReference type="Gene3D" id="1.10.530.10">
    <property type="match status" value="1"/>
</dbReference>
<dbReference type="InterPro" id="IPR023346">
    <property type="entry name" value="Lysozyme-like_dom_sf"/>
</dbReference>
<comment type="similarity">
    <text evidence="1">Belongs to the transglycosylase family. Rpf subfamily.</text>
</comment>
<dbReference type="Gene3D" id="2.20.230.10">
    <property type="entry name" value="Resuscitation-promoting factor rpfb"/>
    <property type="match status" value="1"/>
</dbReference>
<dbReference type="InterPro" id="IPR010618">
    <property type="entry name" value="RPF"/>
</dbReference>